<dbReference type="EC" id="5.3.1.24" evidence="3 9"/>
<evidence type="ECO:0000256" key="1">
    <source>
        <dbReference type="ARBA" id="ARBA00001164"/>
    </source>
</evidence>
<evidence type="ECO:0000256" key="8">
    <source>
        <dbReference type="ARBA" id="ARBA00023235"/>
    </source>
</evidence>
<evidence type="ECO:0000256" key="6">
    <source>
        <dbReference type="ARBA" id="ARBA00022822"/>
    </source>
</evidence>
<accession>A0ABN6DVJ7</accession>
<keyword evidence="6 9" id="KW-0822">Tryptophan biosynthesis</keyword>
<reference evidence="11 12" key="2">
    <citation type="journal article" date="2021" name="Int. J. Syst. Evol. Microbiol.">
        <title>Isolation and Polyphasic Characterization of Desulfuromonas versatilis sp. Nov., an Electrogenic Bacteria Capable of Versatile Metabolism Isolated from a Graphene Oxide-Reducing Enrichment Culture.</title>
        <authorList>
            <person name="Xie L."/>
            <person name="Yoshida N."/>
            <person name="Ishii S."/>
            <person name="Meng L."/>
        </authorList>
    </citation>
    <scope>NUCLEOTIDE SEQUENCE [LARGE SCALE GENOMIC DNA]</scope>
    <source>
        <strain evidence="11 12">NIT-T3</strain>
    </source>
</reference>
<dbReference type="GO" id="GO:0016853">
    <property type="term" value="F:isomerase activity"/>
    <property type="evidence" value="ECO:0007669"/>
    <property type="project" value="UniProtKB-KW"/>
</dbReference>
<evidence type="ECO:0000256" key="3">
    <source>
        <dbReference type="ARBA" id="ARBA00012572"/>
    </source>
</evidence>
<evidence type="ECO:0000256" key="9">
    <source>
        <dbReference type="HAMAP-Rule" id="MF_00135"/>
    </source>
</evidence>
<dbReference type="SUPFAM" id="SSF51366">
    <property type="entry name" value="Ribulose-phoshate binding barrel"/>
    <property type="match status" value="1"/>
</dbReference>
<dbReference type="PANTHER" id="PTHR42894:SF1">
    <property type="entry name" value="N-(5'-PHOSPHORIBOSYL)ANTHRANILATE ISOMERASE"/>
    <property type="match status" value="1"/>
</dbReference>
<keyword evidence="8 9" id="KW-0413">Isomerase</keyword>
<evidence type="ECO:0000259" key="10">
    <source>
        <dbReference type="Pfam" id="PF00697"/>
    </source>
</evidence>
<name>A0ABN6DVJ7_9BACT</name>
<evidence type="ECO:0000256" key="5">
    <source>
        <dbReference type="ARBA" id="ARBA00022605"/>
    </source>
</evidence>
<dbReference type="NCBIfam" id="NF002298">
    <property type="entry name" value="PRK01222.1-4"/>
    <property type="match status" value="1"/>
</dbReference>
<comment type="pathway">
    <text evidence="2 9">Amino-acid biosynthesis; L-tryptophan biosynthesis; L-tryptophan from chorismate: step 3/5.</text>
</comment>
<evidence type="ECO:0000313" key="12">
    <source>
        <dbReference type="Proteomes" id="UP001319827"/>
    </source>
</evidence>
<dbReference type="PANTHER" id="PTHR42894">
    <property type="entry name" value="N-(5'-PHOSPHORIBOSYL)ANTHRANILATE ISOMERASE"/>
    <property type="match status" value="1"/>
</dbReference>
<proteinExistence type="inferred from homology"/>
<evidence type="ECO:0000256" key="2">
    <source>
        <dbReference type="ARBA" id="ARBA00004664"/>
    </source>
</evidence>
<dbReference type="InterPro" id="IPR011060">
    <property type="entry name" value="RibuloseP-bd_barrel"/>
</dbReference>
<keyword evidence="7 9" id="KW-0057">Aromatic amino acid biosynthesis</keyword>
<dbReference type="RefSeq" id="WP_221251499.1">
    <property type="nucleotide sequence ID" value="NZ_AP024355.1"/>
</dbReference>
<evidence type="ECO:0000313" key="11">
    <source>
        <dbReference type="EMBL" id="BCR04075.1"/>
    </source>
</evidence>
<dbReference type="InterPro" id="IPR001240">
    <property type="entry name" value="PRAI_dom"/>
</dbReference>
<dbReference type="Pfam" id="PF00697">
    <property type="entry name" value="PRAI"/>
    <property type="match status" value="1"/>
</dbReference>
<dbReference type="HAMAP" id="MF_00135">
    <property type="entry name" value="PRAI"/>
    <property type="match status" value="1"/>
</dbReference>
<organism evidence="11 12">
    <name type="scientific">Desulfuromonas versatilis</name>
    <dbReference type="NCBI Taxonomy" id="2802975"/>
    <lineage>
        <taxon>Bacteria</taxon>
        <taxon>Pseudomonadati</taxon>
        <taxon>Thermodesulfobacteriota</taxon>
        <taxon>Desulfuromonadia</taxon>
        <taxon>Desulfuromonadales</taxon>
        <taxon>Desulfuromonadaceae</taxon>
        <taxon>Desulfuromonas</taxon>
    </lineage>
</organism>
<dbReference type="Proteomes" id="UP001319827">
    <property type="component" value="Chromosome"/>
</dbReference>
<feature type="domain" description="N-(5'phosphoribosyl) anthranilate isomerase (PRAI)" evidence="10">
    <location>
        <begin position="4"/>
        <end position="198"/>
    </location>
</feature>
<keyword evidence="5 9" id="KW-0028">Amino-acid biosynthesis</keyword>
<dbReference type="InterPro" id="IPR044643">
    <property type="entry name" value="TrpF_fam"/>
</dbReference>
<comment type="similarity">
    <text evidence="9">Belongs to the TrpF family.</text>
</comment>
<evidence type="ECO:0000256" key="4">
    <source>
        <dbReference type="ARBA" id="ARBA00022272"/>
    </source>
</evidence>
<dbReference type="InterPro" id="IPR013785">
    <property type="entry name" value="Aldolase_TIM"/>
</dbReference>
<protein>
    <recommendedName>
        <fullName evidence="4 9">N-(5'-phosphoribosyl)anthranilate isomerase</fullName>
        <shortName evidence="9">PRAI</shortName>
        <ecNumber evidence="3 9">5.3.1.24</ecNumber>
    </recommendedName>
</protein>
<evidence type="ECO:0000256" key="7">
    <source>
        <dbReference type="ARBA" id="ARBA00023141"/>
    </source>
</evidence>
<comment type="catalytic activity">
    <reaction evidence="1 9">
        <text>N-(5-phospho-beta-D-ribosyl)anthranilate = 1-(2-carboxyphenylamino)-1-deoxy-D-ribulose 5-phosphate</text>
        <dbReference type="Rhea" id="RHEA:21540"/>
        <dbReference type="ChEBI" id="CHEBI:18277"/>
        <dbReference type="ChEBI" id="CHEBI:58613"/>
        <dbReference type="EC" id="5.3.1.24"/>
    </reaction>
</comment>
<dbReference type="Gene3D" id="3.20.20.70">
    <property type="entry name" value="Aldolase class I"/>
    <property type="match status" value="1"/>
</dbReference>
<dbReference type="CDD" id="cd00405">
    <property type="entry name" value="PRAI"/>
    <property type="match status" value="1"/>
</dbReference>
<keyword evidence="12" id="KW-1185">Reference proteome</keyword>
<reference evidence="11 12" key="1">
    <citation type="journal article" date="2016" name="C (Basel)">
        <title>Selective Growth of and Electricity Production by Marine Exoelectrogenic Bacteria in Self-Aggregated Hydrogel of Microbially Reduced Graphene Oxide.</title>
        <authorList>
            <person name="Yoshida N."/>
            <person name="Goto Y."/>
            <person name="Miyata Y."/>
        </authorList>
    </citation>
    <scope>NUCLEOTIDE SEQUENCE [LARGE SCALE GENOMIC DNA]</scope>
    <source>
        <strain evidence="11 12">NIT-T3</strain>
    </source>
</reference>
<gene>
    <name evidence="9 11" type="primary">trpF</name>
    <name evidence="11" type="ORF">DESUT3_11440</name>
</gene>
<sequence>MVRVKICGITCVEDALHAAACGADALGLVFYQKSPRCVTPGQARKIIAALPPFITSVGLFVNAQPESISSIAAECGLDVIQLHGDEPPAACSFPPRRVVKALRVKDASSLAGAEAYPVSALLLDAWVAGAYGGTGESFNWQLAAEAATRRPVILAGGLNPDNIAAAVAAVRPYGVDVSSGVEASPGRKDPQKVAAFIRNAKQVSEL</sequence>
<dbReference type="EMBL" id="AP024355">
    <property type="protein sequence ID" value="BCR04075.1"/>
    <property type="molecule type" value="Genomic_DNA"/>
</dbReference>